<evidence type="ECO:0000313" key="2">
    <source>
        <dbReference type="EMBL" id="SMH50765.1"/>
    </source>
</evidence>
<evidence type="ECO:0000259" key="1">
    <source>
        <dbReference type="Pfam" id="PF06445"/>
    </source>
</evidence>
<dbReference type="SUPFAM" id="SSF55136">
    <property type="entry name" value="Probable bacterial effector-binding domain"/>
    <property type="match status" value="1"/>
</dbReference>
<protein>
    <recommendedName>
        <fullName evidence="1">GyrI-like small molecule binding domain-containing protein</fullName>
    </recommendedName>
</protein>
<dbReference type="Proteomes" id="UP000193711">
    <property type="component" value="Unassembled WGS sequence"/>
</dbReference>
<gene>
    <name evidence="2" type="ORF">SAMN06295885_3615</name>
</gene>
<proteinExistence type="predicted"/>
<dbReference type="Pfam" id="PF06445">
    <property type="entry name" value="GyrI-like"/>
    <property type="match status" value="1"/>
</dbReference>
<dbReference type="InterPro" id="IPR029442">
    <property type="entry name" value="GyrI-like"/>
</dbReference>
<organism evidence="2 3">
    <name type="scientific">Rathayibacter oskolensis</name>
    <dbReference type="NCBI Taxonomy" id="1891671"/>
    <lineage>
        <taxon>Bacteria</taxon>
        <taxon>Bacillati</taxon>
        <taxon>Actinomycetota</taxon>
        <taxon>Actinomycetes</taxon>
        <taxon>Micrococcales</taxon>
        <taxon>Microbacteriaceae</taxon>
        <taxon>Rathayibacter</taxon>
    </lineage>
</organism>
<accession>A0A1X7PJB7</accession>
<sequence length="206" mass="23179">MVKLDLRAQISTYRARRGRFDVVEVAPAWFLAIDGTGDPNTSAAYADALATIYPVAYALTSLSRNELGRDYGVMPLEALWWSDDMTAFTSARDKAQWSWTLLLLTPDWMTDHVETAIETVRRKGRAPAPDAVRLQMLDEGLAAQTLHIGPYDDEGPVLEALHREFLPAHGLRMSGRHHEIYLGDPRRAAPEKLRTILRQPVERVDS</sequence>
<dbReference type="AlphaFoldDB" id="A0A1X7PJB7"/>
<evidence type="ECO:0000313" key="3">
    <source>
        <dbReference type="Proteomes" id="UP000193711"/>
    </source>
</evidence>
<reference evidence="3" key="1">
    <citation type="submission" date="2017-04" db="EMBL/GenBank/DDBJ databases">
        <authorList>
            <person name="Varghese N."/>
            <person name="Submissions S."/>
        </authorList>
    </citation>
    <scope>NUCLEOTIDE SEQUENCE [LARGE SCALE GENOMIC DNA]</scope>
    <source>
        <strain evidence="3">VKM Ac-2121</strain>
    </source>
</reference>
<dbReference type="EMBL" id="FXBM01000004">
    <property type="protein sequence ID" value="SMH50765.1"/>
    <property type="molecule type" value="Genomic_DNA"/>
</dbReference>
<dbReference type="InterPro" id="IPR011256">
    <property type="entry name" value="Reg_factor_effector_dom_sf"/>
</dbReference>
<name>A0A1X7PJB7_9MICO</name>
<keyword evidence="3" id="KW-1185">Reference proteome</keyword>
<dbReference type="Gene3D" id="3.20.80.10">
    <property type="entry name" value="Regulatory factor, effector binding domain"/>
    <property type="match status" value="1"/>
</dbReference>
<dbReference type="RefSeq" id="WP_165759681.1">
    <property type="nucleotide sequence ID" value="NZ_FXBM01000004.1"/>
</dbReference>
<feature type="domain" description="GyrI-like small molecule binding" evidence="1">
    <location>
        <begin position="22"/>
        <end position="197"/>
    </location>
</feature>